<proteinExistence type="predicted"/>
<organism evidence="9 10">
    <name type="scientific">Cyclospora cayetanensis</name>
    <dbReference type="NCBI Taxonomy" id="88456"/>
    <lineage>
        <taxon>Eukaryota</taxon>
        <taxon>Sar</taxon>
        <taxon>Alveolata</taxon>
        <taxon>Apicomplexa</taxon>
        <taxon>Conoidasida</taxon>
        <taxon>Coccidia</taxon>
        <taxon>Eucoccidiorida</taxon>
        <taxon>Eimeriorina</taxon>
        <taxon>Eimeriidae</taxon>
        <taxon>Cyclospora</taxon>
    </lineage>
</organism>
<feature type="transmembrane region" description="Helical" evidence="7">
    <location>
        <begin position="655"/>
        <end position="676"/>
    </location>
</feature>
<feature type="domain" description="VTC" evidence="8">
    <location>
        <begin position="242"/>
        <end position="556"/>
    </location>
</feature>
<feature type="coiled-coil region" evidence="5">
    <location>
        <begin position="18"/>
        <end position="45"/>
    </location>
</feature>
<feature type="region of interest" description="Disordered" evidence="6">
    <location>
        <begin position="50"/>
        <end position="110"/>
    </location>
</feature>
<protein>
    <recommendedName>
        <fullName evidence="8">VTC domain-containing protein</fullName>
    </recommendedName>
</protein>
<dbReference type="VEuPathDB" id="ToxoDB:cyc_01681"/>
<dbReference type="EMBL" id="JROU02000657">
    <property type="protein sequence ID" value="OEH78663.1"/>
    <property type="molecule type" value="Genomic_DNA"/>
</dbReference>
<evidence type="ECO:0000256" key="4">
    <source>
        <dbReference type="ARBA" id="ARBA00023136"/>
    </source>
</evidence>
<keyword evidence="4 7" id="KW-0472">Membrane</keyword>
<name>A0A1D3D5E4_9EIME</name>
<dbReference type="InterPro" id="IPR051572">
    <property type="entry name" value="VTC_Complex_Subunit"/>
</dbReference>
<dbReference type="PANTHER" id="PTHR46140:SF1">
    <property type="entry name" value="VACUOLAR TRANSPORTER CHAPERONE COMPLEX SUBUNIT 4-RELATED"/>
    <property type="match status" value="1"/>
</dbReference>
<dbReference type="Proteomes" id="UP000095192">
    <property type="component" value="Unassembled WGS sequence"/>
</dbReference>
<dbReference type="AlphaFoldDB" id="A0A1D3D5E4"/>
<dbReference type="Gene3D" id="3.20.100.30">
    <property type="entry name" value="VTC, catalytic tunnel domain"/>
    <property type="match status" value="1"/>
</dbReference>
<sequence>MAAPHFQMRIPAHYLPAYTDVRRLKKKLENLVQRAQHQRATVRRRLDILQRPRMLPHGRPQRHASAAACAAEDQEADSPCSSATHAAGQPVGDSEIQLSPSSAAAARADDGMAGSSLRAEAETLSLLPESQFWMLLQEQHSELLGDEEPLIEEQSAEIVHLDLYIRTNHKALLSLCSHFDRLLTGAKTARWFSTSLLKEAYCNVDLERLVLMLSLLWGKYRSKLEGKHLGSEAWKPPDSFVRLTTKYWIRPENISSLAHSLYGSLCAPPPRSHSALHEASTLLKGEASLLGTEASKEGHLLPSCKTAPTQMVASVYFDSADAYCYERRIRRFEGAQLLRFRWYGSNNNGPDENIFIERKTHHESWSGLSSTKQRFVIPQRLVAPYMLLKRNTRDLLLEASNFQAVSQHSVKAHQRASEASSGGSSTQTEAVMGGACPAEQEAAAFIAKDPKLKKAIALGSEIQDEIAEHELQPMLRTSYLRAAFQLATSNEVRISLDTNLCMVNEFRPQRQEESGSNWCRLADELLGKDEVVRFPYAILEVKIQQEPPPTWVQSMLLLSDARASLFESVRNSADSLLTPLTRSFAEQHALQSEAAGMSRWKRRSLLPIAPSSRETLIMMGTPPKRVTSQSAAQIPYGVGSSAVTCLETLTGAWDIGIVLILAGACVLICTGAYIIYRNRCHRISRLVAKASAANIQQRIDSRWGPLLAFVAAGIATVLALLLQSDIGLRHVLHRQQEERAAHFAPTHPPHSSEQLPPRTRDL</sequence>
<accession>A0A1D3D5E4</accession>
<keyword evidence="10" id="KW-1185">Reference proteome</keyword>
<dbReference type="GO" id="GO:0006799">
    <property type="term" value="P:polyphosphate biosynthetic process"/>
    <property type="evidence" value="ECO:0007669"/>
    <property type="project" value="UniProtKB-ARBA"/>
</dbReference>
<keyword evidence="3 7" id="KW-1133">Transmembrane helix</keyword>
<evidence type="ECO:0000256" key="1">
    <source>
        <dbReference type="ARBA" id="ARBA00004127"/>
    </source>
</evidence>
<dbReference type="PANTHER" id="PTHR46140">
    <property type="entry name" value="VACUOLAR TRANSPORTER CHAPERONE 1-RELATED"/>
    <property type="match status" value="1"/>
</dbReference>
<evidence type="ECO:0000313" key="10">
    <source>
        <dbReference type="Proteomes" id="UP000095192"/>
    </source>
</evidence>
<feature type="compositionally biased region" description="Low complexity" evidence="6">
    <location>
        <begin position="99"/>
        <end position="110"/>
    </location>
</feature>
<dbReference type="InterPro" id="IPR042267">
    <property type="entry name" value="VTC_sf"/>
</dbReference>
<evidence type="ECO:0000313" key="9">
    <source>
        <dbReference type="EMBL" id="OEH78663.1"/>
    </source>
</evidence>
<dbReference type="InParanoid" id="A0A1D3D5E4"/>
<dbReference type="InterPro" id="IPR018966">
    <property type="entry name" value="VTC_domain"/>
</dbReference>
<dbReference type="GO" id="GO:0012505">
    <property type="term" value="C:endomembrane system"/>
    <property type="evidence" value="ECO:0007669"/>
    <property type="project" value="UniProtKB-SubCell"/>
</dbReference>
<evidence type="ECO:0000256" key="3">
    <source>
        <dbReference type="ARBA" id="ARBA00022989"/>
    </source>
</evidence>
<keyword evidence="2 7" id="KW-0812">Transmembrane</keyword>
<comment type="caution">
    <text evidence="9">The sequence shown here is derived from an EMBL/GenBank/DDBJ whole genome shotgun (WGS) entry which is preliminary data.</text>
</comment>
<feature type="transmembrane region" description="Helical" evidence="7">
    <location>
        <begin position="703"/>
        <end position="722"/>
    </location>
</feature>
<evidence type="ECO:0000256" key="6">
    <source>
        <dbReference type="SAM" id="MobiDB-lite"/>
    </source>
</evidence>
<feature type="region of interest" description="Disordered" evidence="6">
    <location>
        <begin position="739"/>
        <end position="762"/>
    </location>
</feature>
<comment type="subcellular location">
    <subcellularLocation>
        <location evidence="1">Endomembrane system</location>
        <topology evidence="1">Multi-pass membrane protein</topology>
    </subcellularLocation>
</comment>
<evidence type="ECO:0000259" key="8">
    <source>
        <dbReference type="Pfam" id="PF09359"/>
    </source>
</evidence>
<reference evidence="9 10" key="1">
    <citation type="journal article" date="2016" name="BMC Genomics">
        <title>Comparative genomics reveals Cyclospora cayetanensis possesses coccidia-like metabolism and invasion components but unique surface antigens.</title>
        <authorList>
            <person name="Liu S."/>
            <person name="Wang L."/>
            <person name="Zheng H."/>
            <person name="Xu Z."/>
            <person name="Roellig D.M."/>
            <person name="Li N."/>
            <person name="Frace M.A."/>
            <person name="Tang K."/>
            <person name="Arrowood M.J."/>
            <person name="Moss D.M."/>
            <person name="Zhang L."/>
            <person name="Feng Y."/>
            <person name="Xiao L."/>
        </authorList>
    </citation>
    <scope>NUCLEOTIDE SEQUENCE [LARGE SCALE GENOMIC DNA]</scope>
    <source>
        <strain evidence="9 10">CHN_HEN01</strain>
    </source>
</reference>
<evidence type="ECO:0000256" key="7">
    <source>
        <dbReference type="SAM" id="Phobius"/>
    </source>
</evidence>
<keyword evidence="5" id="KW-0175">Coiled coil</keyword>
<dbReference type="Pfam" id="PF09359">
    <property type="entry name" value="VTC"/>
    <property type="match status" value="1"/>
</dbReference>
<dbReference type="VEuPathDB" id="ToxoDB:LOC34618647"/>
<gene>
    <name evidence="9" type="ORF">cyc_01681</name>
</gene>
<evidence type="ECO:0000256" key="2">
    <source>
        <dbReference type="ARBA" id="ARBA00022692"/>
    </source>
</evidence>
<evidence type="ECO:0000256" key="5">
    <source>
        <dbReference type="SAM" id="Coils"/>
    </source>
</evidence>